<evidence type="ECO:0000313" key="1">
    <source>
        <dbReference type="EMBL" id="GEP05392.1"/>
    </source>
</evidence>
<keyword evidence="4" id="KW-1185">Reference proteome</keyword>
<accession>A0A512J669</accession>
<evidence type="ECO:0000313" key="3">
    <source>
        <dbReference type="Proteomes" id="UP000321960"/>
    </source>
</evidence>
<reference evidence="2" key="4">
    <citation type="submission" date="2023-01" db="EMBL/GenBank/DDBJ databases">
        <title>Draft genome sequence of Methylobacterium oxalidis strain NBRC 107715.</title>
        <authorList>
            <person name="Sun Q."/>
            <person name="Mori K."/>
        </authorList>
    </citation>
    <scope>NUCLEOTIDE SEQUENCE</scope>
    <source>
        <strain evidence="2">NBRC 107715</strain>
    </source>
</reference>
<reference evidence="2" key="1">
    <citation type="journal article" date="2014" name="Int. J. Syst. Evol. Microbiol.">
        <title>Complete genome of a new Firmicutes species belonging to the dominant human colonic microbiota ('Ruminococcus bicirculans') reveals two chromosomes and a selective capacity to utilize plant glucans.</title>
        <authorList>
            <consortium name="NISC Comparative Sequencing Program"/>
            <person name="Wegmann U."/>
            <person name="Louis P."/>
            <person name="Goesmann A."/>
            <person name="Henrissat B."/>
            <person name="Duncan S.H."/>
            <person name="Flint H.J."/>
        </authorList>
    </citation>
    <scope>NUCLEOTIDE SEQUENCE</scope>
    <source>
        <strain evidence="2">NBRC 107715</strain>
    </source>
</reference>
<evidence type="ECO:0000313" key="4">
    <source>
        <dbReference type="Proteomes" id="UP001156856"/>
    </source>
</evidence>
<evidence type="ECO:0000313" key="2">
    <source>
        <dbReference type="EMBL" id="GLS66282.1"/>
    </source>
</evidence>
<organism evidence="1 3">
    <name type="scientific">Methylobacterium oxalidis</name>
    <dbReference type="NCBI Taxonomy" id="944322"/>
    <lineage>
        <taxon>Bacteria</taxon>
        <taxon>Pseudomonadati</taxon>
        <taxon>Pseudomonadota</taxon>
        <taxon>Alphaproteobacteria</taxon>
        <taxon>Hyphomicrobiales</taxon>
        <taxon>Methylobacteriaceae</taxon>
        <taxon>Methylobacterium</taxon>
    </lineage>
</organism>
<dbReference type="EMBL" id="BSPK01000101">
    <property type="protein sequence ID" value="GLS66282.1"/>
    <property type="molecule type" value="Genomic_DNA"/>
</dbReference>
<reference evidence="1 3" key="3">
    <citation type="submission" date="2019-07" db="EMBL/GenBank/DDBJ databases">
        <title>Whole genome shotgun sequence of Methylobacterium oxalidis NBRC 107715.</title>
        <authorList>
            <person name="Hosoyama A."/>
            <person name="Uohara A."/>
            <person name="Ohji S."/>
            <person name="Ichikawa N."/>
        </authorList>
    </citation>
    <scope>NUCLEOTIDE SEQUENCE [LARGE SCALE GENOMIC DNA]</scope>
    <source>
        <strain evidence="1 3">NBRC 107715</strain>
    </source>
</reference>
<name>A0A512J669_9HYPH</name>
<dbReference type="EMBL" id="BJZU01000068">
    <property type="protein sequence ID" value="GEP05392.1"/>
    <property type="molecule type" value="Genomic_DNA"/>
</dbReference>
<protein>
    <submittedName>
        <fullName evidence="1">Uncharacterized protein</fullName>
    </submittedName>
</protein>
<comment type="caution">
    <text evidence="1">The sequence shown here is derived from an EMBL/GenBank/DDBJ whole genome shotgun (WGS) entry which is preliminary data.</text>
</comment>
<dbReference type="Proteomes" id="UP001156856">
    <property type="component" value="Unassembled WGS sequence"/>
</dbReference>
<proteinExistence type="predicted"/>
<gene>
    <name evidence="2" type="ORF">GCM10007888_46640</name>
    <name evidence="1" type="ORF">MOX02_34300</name>
</gene>
<dbReference type="AlphaFoldDB" id="A0A512J669"/>
<reference evidence="4" key="2">
    <citation type="journal article" date="2019" name="Int. J. Syst. Evol. Microbiol.">
        <title>The Global Catalogue of Microorganisms (GCM) 10K type strain sequencing project: providing services to taxonomists for standard genome sequencing and annotation.</title>
        <authorList>
            <consortium name="The Broad Institute Genomics Platform"/>
            <consortium name="The Broad Institute Genome Sequencing Center for Infectious Disease"/>
            <person name="Wu L."/>
            <person name="Ma J."/>
        </authorList>
    </citation>
    <scope>NUCLEOTIDE SEQUENCE [LARGE SCALE GENOMIC DNA]</scope>
    <source>
        <strain evidence="4">NBRC 107715</strain>
    </source>
</reference>
<sequence length="76" mass="8339">MQALHKVQRLEVGAARNGGVGSGGFDNLDGLGLHRVPHPIVLPVAARSGAAYGHNVWLGNERRFKRQDEFAIYFSR</sequence>
<dbReference type="Proteomes" id="UP000321960">
    <property type="component" value="Unassembled WGS sequence"/>
</dbReference>